<sequence>MTSGDPHADRLAELYTTFRPRLARVVTLALMVLVLGLTTALVIALPSIGPEGESFGDQLGMGLLGAGIAWFCWRQASVQARVDRDGVTVRNLLLTRRLTWAEIVSVRFGQGRPWVQLDLADGDTLAVMGVQRSDGAYADAQARRFATLVALHSRTPRDD</sequence>
<dbReference type="RefSeq" id="WP_183294829.1">
    <property type="nucleotide sequence ID" value="NZ_JACHVX010000001.1"/>
</dbReference>
<feature type="transmembrane region" description="Helical" evidence="1">
    <location>
        <begin position="55"/>
        <end position="73"/>
    </location>
</feature>
<reference evidence="3 4" key="2">
    <citation type="submission" date="2020-08" db="EMBL/GenBank/DDBJ databases">
        <authorList>
            <person name="Partida-Martinez L."/>
            <person name="Huntemann M."/>
            <person name="Clum A."/>
            <person name="Wang J."/>
            <person name="Palaniappan K."/>
            <person name="Ritter S."/>
            <person name="Chen I.-M."/>
            <person name="Stamatis D."/>
            <person name="Reddy T."/>
            <person name="O'Malley R."/>
            <person name="Daum C."/>
            <person name="Shapiro N."/>
            <person name="Ivanova N."/>
            <person name="Kyrpides N."/>
            <person name="Woyke T."/>
        </authorList>
    </citation>
    <scope>NUCLEOTIDE SEQUENCE [LARGE SCALE GENOMIC DNA]</scope>
    <source>
        <strain evidence="3 4">RAS26</strain>
    </source>
</reference>
<gene>
    <name evidence="3" type="ORF">FHR80_000789</name>
</gene>
<dbReference type="InterPro" id="IPR019692">
    <property type="entry name" value="CFP-6_PH"/>
</dbReference>
<dbReference type="EMBL" id="JACHVX010000001">
    <property type="protein sequence ID" value="MBB2921895.1"/>
    <property type="molecule type" value="Genomic_DNA"/>
</dbReference>
<dbReference type="Pfam" id="PF10756">
    <property type="entry name" value="bPH_6"/>
    <property type="match status" value="1"/>
</dbReference>
<evidence type="ECO:0000313" key="4">
    <source>
        <dbReference type="Proteomes" id="UP000518206"/>
    </source>
</evidence>
<evidence type="ECO:0000256" key="1">
    <source>
        <dbReference type="SAM" id="Phobius"/>
    </source>
</evidence>
<organism evidence="3 4">
    <name type="scientific">Cellulomonas cellasea</name>
    <dbReference type="NCBI Taxonomy" id="43670"/>
    <lineage>
        <taxon>Bacteria</taxon>
        <taxon>Bacillati</taxon>
        <taxon>Actinomycetota</taxon>
        <taxon>Actinomycetes</taxon>
        <taxon>Micrococcales</taxon>
        <taxon>Cellulomonadaceae</taxon>
        <taxon>Cellulomonas</taxon>
    </lineage>
</organism>
<evidence type="ECO:0000313" key="3">
    <source>
        <dbReference type="EMBL" id="MBB2921895.1"/>
    </source>
</evidence>
<name>A0A7W4Y9P2_9CELL</name>
<accession>A0A7W4Y9P2</accession>
<keyword evidence="1" id="KW-0812">Transmembrane</keyword>
<keyword evidence="1" id="KW-0472">Membrane</keyword>
<dbReference type="AlphaFoldDB" id="A0A7W4Y9P2"/>
<evidence type="ECO:0000259" key="2">
    <source>
        <dbReference type="Pfam" id="PF10756"/>
    </source>
</evidence>
<comment type="caution">
    <text evidence="3">The sequence shown here is derived from an EMBL/GenBank/DDBJ whole genome shotgun (WGS) entry which is preliminary data.</text>
</comment>
<protein>
    <recommendedName>
        <fullName evidence="2">Low molecular weight protein antigen 6 PH domain-containing protein</fullName>
    </recommendedName>
</protein>
<keyword evidence="1" id="KW-1133">Transmembrane helix</keyword>
<dbReference type="Proteomes" id="UP000518206">
    <property type="component" value="Unassembled WGS sequence"/>
</dbReference>
<feature type="domain" description="Low molecular weight protein antigen 6 PH" evidence="2">
    <location>
        <begin position="79"/>
        <end position="143"/>
    </location>
</feature>
<proteinExistence type="predicted"/>
<reference evidence="3 4" key="1">
    <citation type="submission" date="2020-08" db="EMBL/GenBank/DDBJ databases">
        <title>The Agave Microbiome: Exploring the role of microbial communities in plant adaptations to desert environments.</title>
        <authorList>
            <person name="Partida-Martinez L.P."/>
        </authorList>
    </citation>
    <scope>NUCLEOTIDE SEQUENCE [LARGE SCALE GENOMIC DNA]</scope>
    <source>
        <strain evidence="3 4">RAS26</strain>
    </source>
</reference>
<feature type="transmembrane region" description="Helical" evidence="1">
    <location>
        <begin position="25"/>
        <end position="49"/>
    </location>
</feature>